<keyword evidence="2" id="KW-0677">Repeat</keyword>
<keyword evidence="5" id="KW-1185">Reference proteome</keyword>
<dbReference type="Proteomes" id="UP001519287">
    <property type="component" value="Unassembled WGS sequence"/>
</dbReference>
<evidence type="ECO:0008006" key="6">
    <source>
        <dbReference type="Google" id="ProtNLM"/>
    </source>
</evidence>
<evidence type="ECO:0000256" key="2">
    <source>
        <dbReference type="ARBA" id="ARBA00022737"/>
    </source>
</evidence>
<dbReference type="InterPro" id="IPR013517">
    <property type="entry name" value="FG-GAP"/>
</dbReference>
<dbReference type="Pfam" id="PF13517">
    <property type="entry name" value="FG-GAP_3"/>
    <property type="match status" value="4"/>
</dbReference>
<dbReference type="InterPro" id="IPR013519">
    <property type="entry name" value="Int_alpha_beta-p"/>
</dbReference>
<dbReference type="SMART" id="SM00191">
    <property type="entry name" value="Int_alpha"/>
    <property type="match status" value="3"/>
</dbReference>
<accession>A0ABS4J2T3</accession>
<evidence type="ECO:0000313" key="5">
    <source>
        <dbReference type="Proteomes" id="UP001519287"/>
    </source>
</evidence>
<reference evidence="4 5" key="1">
    <citation type="submission" date="2021-03" db="EMBL/GenBank/DDBJ databases">
        <title>Genomic Encyclopedia of Type Strains, Phase IV (KMG-IV): sequencing the most valuable type-strain genomes for metagenomic binning, comparative biology and taxonomic classification.</title>
        <authorList>
            <person name="Goeker M."/>
        </authorList>
    </citation>
    <scope>NUCLEOTIDE SEQUENCE [LARGE SCALE GENOMIC DNA]</scope>
    <source>
        <strain evidence="4 5">DSM 26048</strain>
    </source>
</reference>
<dbReference type="RefSeq" id="WP_209975238.1">
    <property type="nucleotide sequence ID" value="NZ_JAGGLB010000018.1"/>
</dbReference>
<keyword evidence="1" id="KW-0732">Signal</keyword>
<dbReference type="PANTHER" id="PTHR44103">
    <property type="entry name" value="PROPROTEIN CONVERTASE P"/>
    <property type="match status" value="1"/>
</dbReference>
<evidence type="ECO:0000256" key="3">
    <source>
        <dbReference type="ARBA" id="ARBA00023180"/>
    </source>
</evidence>
<name>A0ABS4J2T3_9BACL</name>
<gene>
    <name evidence="4" type="ORF">J2Z66_005037</name>
</gene>
<protein>
    <recommendedName>
        <fullName evidence="6">VCBS repeat-containing protein</fullName>
    </recommendedName>
</protein>
<sequence>MKGIWKERGYEDFADGTFGNGGQNLYVSRKGVLQRIYRFDLNRDGYADIVFVNSHDMGERPPVYVYPDALHTAERIELPTAGAYAGAIGDLNNDGYDDLVIANQHNGTHSDGTAYIYYGSPEGLSERYKIELPVPNCRAVAIGDFNGDGLPDLAFSSEGKLVIYYQNKGGFLNDNRVILDLDVTHITAGDIDGNGYADLYVRVHNGRPVVLWGGPEGIRLEASTPVGGEDAAARTLASTTAGWMTFVEGWRPKMVTIGGSIHLFRQENDRAYFYPLAEKKAVHHEPPGHSDYFQPRTFSEPLILACSDVVSAEAGDIDGDGFEEIILAVCSDRSEQESSWIYWGCAEGYDERNRTPLETVSARDVILADLDGDGHIEVIVCQGRTDVMNTTESLIYKIHRESMGGNRVVVSEPTRLLTHDASDILIGHTSGASQPQVIVVNHVSGRVRGDVSAVAYLGGEDGFQADRRIEFPVWAGVDSICCDFDDDGWGDLLIANCAENAPHLDPGSFLYWGGPAGFHPERKSILPTVRAHGMAVGDFRRCGYLDAAFTGCNNAELVIFRGGPDGLDTENPQRIMMNPSLYDYVPEKSLGSYDESAELPFKEPRWLFTADFNNDGWLDLFVSQIFGESFILWGGPEGYSMERSTKLFAGGGICAQAADLTGNGWLDLIIGGFHTPGKQVVEESYVYIYWGSPEGYREDRRMQLPAHTANSITIADFNNNGILDIFVTSYNGGRERDIDSYLYWGQPGGLYSAEHCTRLFTHSACGSVAADYNEDGWVDLAIANHKTNGNHDGFSFVLWNGPEGFSEKRVTKLPTQGPHGMMAVDPGNVANRGQEEEYTSSVYELPIGAVLKRITWEAELQPKTWVKAQIRSAITKEALNDAEWQGPDQAANGWFENGDSLEGTNCGPWIQYRLVLGAINGGNSPRITEVAVEYEFELEQE</sequence>
<dbReference type="SUPFAM" id="SSF69318">
    <property type="entry name" value="Integrin alpha N-terminal domain"/>
    <property type="match status" value="3"/>
</dbReference>
<keyword evidence="3" id="KW-0325">Glycoprotein</keyword>
<dbReference type="InterPro" id="IPR028994">
    <property type="entry name" value="Integrin_alpha_N"/>
</dbReference>
<evidence type="ECO:0000256" key="1">
    <source>
        <dbReference type="ARBA" id="ARBA00022729"/>
    </source>
</evidence>
<dbReference type="PANTHER" id="PTHR44103:SF1">
    <property type="entry name" value="PROPROTEIN CONVERTASE P"/>
    <property type="match status" value="1"/>
</dbReference>
<dbReference type="EMBL" id="JAGGLB010000018">
    <property type="protein sequence ID" value="MBP1993416.1"/>
    <property type="molecule type" value="Genomic_DNA"/>
</dbReference>
<dbReference type="Gene3D" id="2.130.10.130">
    <property type="entry name" value="Integrin alpha, N-terminal"/>
    <property type="match status" value="5"/>
</dbReference>
<evidence type="ECO:0000313" key="4">
    <source>
        <dbReference type="EMBL" id="MBP1993416.1"/>
    </source>
</evidence>
<proteinExistence type="predicted"/>
<comment type="caution">
    <text evidence="4">The sequence shown here is derived from an EMBL/GenBank/DDBJ whole genome shotgun (WGS) entry which is preliminary data.</text>
</comment>
<organism evidence="4 5">
    <name type="scientific">Paenibacillus eucommiae</name>
    <dbReference type="NCBI Taxonomy" id="1355755"/>
    <lineage>
        <taxon>Bacteria</taxon>
        <taxon>Bacillati</taxon>
        <taxon>Bacillota</taxon>
        <taxon>Bacilli</taxon>
        <taxon>Bacillales</taxon>
        <taxon>Paenibacillaceae</taxon>
        <taxon>Paenibacillus</taxon>
    </lineage>
</organism>